<evidence type="ECO:0000313" key="3">
    <source>
        <dbReference type="Proteomes" id="UP000199706"/>
    </source>
</evidence>
<evidence type="ECO:0000313" key="2">
    <source>
        <dbReference type="EMBL" id="SDI59895.1"/>
    </source>
</evidence>
<dbReference type="Proteomes" id="UP000199706">
    <property type="component" value="Unassembled WGS sequence"/>
</dbReference>
<dbReference type="AlphaFoldDB" id="A0A1G8I104"/>
<organism evidence="1 3">
    <name type="scientific">Paraburkholderia phenazinium</name>
    <dbReference type="NCBI Taxonomy" id="60549"/>
    <lineage>
        <taxon>Bacteria</taxon>
        <taxon>Pseudomonadati</taxon>
        <taxon>Pseudomonadota</taxon>
        <taxon>Betaproteobacteria</taxon>
        <taxon>Burkholderiales</taxon>
        <taxon>Burkholderiaceae</taxon>
        <taxon>Paraburkholderia</taxon>
    </lineage>
</organism>
<proteinExistence type="predicted"/>
<dbReference type="EMBL" id="FNCJ01000027">
    <property type="protein sequence ID" value="SDI59895.1"/>
    <property type="molecule type" value="Genomic_DNA"/>
</dbReference>
<dbReference type="OrthoDB" id="9034115at2"/>
<evidence type="ECO:0000313" key="1">
    <source>
        <dbReference type="EMBL" id="SDI12578.1"/>
    </source>
</evidence>
<dbReference type="RefSeq" id="WP_090690564.1">
    <property type="nucleotide sequence ID" value="NZ_FNCJ01000017.1"/>
</dbReference>
<sequence>MNVAEAAKYLFVSRPHVRLLLERGKITGIPTENGDYAIDDASVEKYKSDRKRAAKEYLDSQTEDKDPLGL</sequence>
<reference evidence="1 3" key="1">
    <citation type="submission" date="2016-10" db="EMBL/GenBank/DDBJ databases">
        <authorList>
            <person name="de Groot N.N."/>
        </authorList>
    </citation>
    <scope>NUCLEOTIDE SEQUENCE [LARGE SCALE GENOMIC DNA]</scope>
    <source>
        <strain evidence="1 3">LMG 2247</strain>
    </source>
</reference>
<accession>A0A1G8I104</accession>
<protein>
    <submittedName>
        <fullName evidence="1">DNA binding domain-containing protein, excisionase family</fullName>
    </submittedName>
</protein>
<name>A0A1G8I104_9BURK</name>
<dbReference type="EMBL" id="FNCJ01000017">
    <property type="protein sequence ID" value="SDI12578.1"/>
    <property type="molecule type" value="Genomic_DNA"/>
</dbReference>
<gene>
    <name evidence="1" type="ORF">SAMN05216466_117148</name>
    <name evidence="2" type="ORF">SAMN05216466_12757</name>
</gene>